<dbReference type="Proteomes" id="UP000555411">
    <property type="component" value="Unassembled WGS sequence"/>
</dbReference>
<accession>A0A842IFM6</accession>
<organism evidence="8 9">
    <name type="scientific">Paragemmobacter straminiformis</name>
    <dbReference type="NCBI Taxonomy" id="2045119"/>
    <lineage>
        <taxon>Bacteria</taxon>
        <taxon>Pseudomonadati</taxon>
        <taxon>Pseudomonadota</taxon>
        <taxon>Alphaproteobacteria</taxon>
        <taxon>Rhodobacterales</taxon>
        <taxon>Paracoccaceae</taxon>
        <taxon>Paragemmobacter</taxon>
    </lineage>
</organism>
<dbReference type="GO" id="GO:0005886">
    <property type="term" value="C:plasma membrane"/>
    <property type="evidence" value="ECO:0007669"/>
    <property type="project" value="TreeGrafter"/>
</dbReference>
<evidence type="ECO:0000256" key="5">
    <source>
        <dbReference type="ARBA" id="ARBA00022989"/>
    </source>
</evidence>
<dbReference type="Gene3D" id="3.90.550.10">
    <property type="entry name" value="Spore Coat Polysaccharide Biosynthesis Protein SpsA, Chain A"/>
    <property type="match status" value="1"/>
</dbReference>
<comment type="subcellular location">
    <subcellularLocation>
        <location evidence="1">Membrane</location>
        <topology evidence="1">Multi-pass membrane protein</topology>
    </subcellularLocation>
</comment>
<sequence>MTSNQSNRARVTRFERQEPWQPHSFGPVQSRLWQALVALTLLTGAWYLVWRWTVSINWDATWVSLPLAIAETAAFGGMVLHGLSNWSDWRPERPDLPAFPGHIGLDGMPRALSVDVFFATYDEDVDMLRDGIRDARAMFYPYPLDLRIHVLDDGRRPAMAQMAAAEGVGYITRANNVGYKAGNLRNAMEQTSGDMIVIFDADTRPFPDFLTETLGYFRDPKVAWVQTPQWFWDIPPGVPLPAWLGRRFGAAGRAIGRAVEATIGPVRFGADPFGNDPQIFYDFIQMRRNVAYASFCCGAGSVHRREALMEAAIRAWVAELERNMATQEAELTAIGAGGADTETEGALRHITAQEVDFTPFKLHVSEDIYTSIMLHSDRERGWRSVMHPKVVSRMLSPQDLLAWTIQRYKYAGGSLDILVHDNPLFRSGLSAGQKLMYAATFVPYLSPLWTLVLLLAPPAYMLTGAAPIDAYTADYFLHLLPFLLLNEVSQTIGFWGANTQASRRWYVAMFPLKLKALVAVLRGERIRFPVTPKDRAEGAFYRLVLPQIGLVALTLFALAWGWGRNAAGAEGYGLGAMIANTLWSGYNIVSLWPIINAAMWKPDPEFDLPVMTEYRNVLS</sequence>
<name>A0A842IFM6_9RHOB</name>
<evidence type="ECO:0000256" key="3">
    <source>
        <dbReference type="ARBA" id="ARBA00022679"/>
    </source>
</evidence>
<keyword evidence="2" id="KW-0328">Glycosyltransferase</keyword>
<dbReference type="Pfam" id="PF13641">
    <property type="entry name" value="Glyco_tranf_2_3"/>
    <property type="match status" value="1"/>
</dbReference>
<keyword evidence="6 7" id="KW-0472">Membrane</keyword>
<evidence type="ECO:0000256" key="4">
    <source>
        <dbReference type="ARBA" id="ARBA00022692"/>
    </source>
</evidence>
<gene>
    <name evidence="8" type="ORF">H7F16_18795</name>
</gene>
<evidence type="ECO:0000313" key="9">
    <source>
        <dbReference type="Proteomes" id="UP000555411"/>
    </source>
</evidence>
<comment type="caution">
    <text evidence="8">The sequence shown here is derived from an EMBL/GenBank/DDBJ whole genome shotgun (WGS) entry which is preliminary data.</text>
</comment>
<keyword evidence="5 7" id="KW-1133">Transmembrane helix</keyword>
<proteinExistence type="predicted"/>
<evidence type="ECO:0000256" key="2">
    <source>
        <dbReference type="ARBA" id="ARBA00022676"/>
    </source>
</evidence>
<dbReference type="InterPro" id="IPR029044">
    <property type="entry name" value="Nucleotide-diphossugar_trans"/>
</dbReference>
<feature type="transmembrane region" description="Helical" evidence="7">
    <location>
        <begin position="543"/>
        <end position="562"/>
    </location>
</feature>
<evidence type="ECO:0000256" key="6">
    <source>
        <dbReference type="ARBA" id="ARBA00023136"/>
    </source>
</evidence>
<dbReference type="AlphaFoldDB" id="A0A842IFM6"/>
<feature type="transmembrane region" description="Helical" evidence="7">
    <location>
        <begin position="475"/>
        <end position="497"/>
    </location>
</feature>
<dbReference type="CDD" id="cd06421">
    <property type="entry name" value="CESA_CelA_like"/>
    <property type="match status" value="1"/>
</dbReference>
<dbReference type="RefSeq" id="WP_185799191.1">
    <property type="nucleotide sequence ID" value="NZ_JACLQD010000008.1"/>
</dbReference>
<evidence type="ECO:0000256" key="1">
    <source>
        <dbReference type="ARBA" id="ARBA00004141"/>
    </source>
</evidence>
<dbReference type="PANTHER" id="PTHR43867:SF2">
    <property type="entry name" value="CELLULOSE SYNTHASE CATALYTIC SUBUNIT A [UDP-FORMING]"/>
    <property type="match status" value="1"/>
</dbReference>
<dbReference type="SUPFAM" id="SSF53448">
    <property type="entry name" value="Nucleotide-diphospho-sugar transferases"/>
    <property type="match status" value="1"/>
</dbReference>
<keyword evidence="3 8" id="KW-0808">Transferase</keyword>
<evidence type="ECO:0000256" key="7">
    <source>
        <dbReference type="SAM" id="Phobius"/>
    </source>
</evidence>
<dbReference type="EMBL" id="JACLQD010000008">
    <property type="protein sequence ID" value="MBC2837574.1"/>
    <property type="molecule type" value="Genomic_DNA"/>
</dbReference>
<dbReference type="GO" id="GO:0016758">
    <property type="term" value="F:hexosyltransferase activity"/>
    <property type="evidence" value="ECO:0007669"/>
    <property type="project" value="TreeGrafter"/>
</dbReference>
<feature type="transmembrane region" description="Helical" evidence="7">
    <location>
        <begin position="32"/>
        <end position="50"/>
    </location>
</feature>
<keyword evidence="9" id="KW-1185">Reference proteome</keyword>
<evidence type="ECO:0000313" key="8">
    <source>
        <dbReference type="EMBL" id="MBC2837574.1"/>
    </source>
</evidence>
<keyword evidence="4 7" id="KW-0812">Transmembrane</keyword>
<protein>
    <submittedName>
        <fullName evidence="8">Glycosyltransferase</fullName>
    </submittedName>
</protein>
<feature type="transmembrane region" description="Helical" evidence="7">
    <location>
        <begin position="435"/>
        <end position="455"/>
    </location>
</feature>
<feature type="transmembrane region" description="Helical" evidence="7">
    <location>
        <begin position="574"/>
        <end position="595"/>
    </location>
</feature>
<reference evidence="8 9" key="1">
    <citation type="journal article" date="2017" name="Int. J. Syst. Evol. Microbiol.">
        <title>Gemmobacter straminiformis sp. nov., isolated from an artificial fountain.</title>
        <authorList>
            <person name="Kang J.Y."/>
            <person name="Kim M.J."/>
            <person name="Chun J."/>
            <person name="Son K.P."/>
            <person name="Jahng K.Y."/>
        </authorList>
    </citation>
    <scope>NUCLEOTIDE SEQUENCE [LARGE SCALE GENOMIC DNA]</scope>
    <source>
        <strain evidence="8 9">CAM-8</strain>
    </source>
</reference>
<feature type="transmembrane region" description="Helical" evidence="7">
    <location>
        <begin position="62"/>
        <end position="83"/>
    </location>
</feature>
<dbReference type="InterPro" id="IPR050321">
    <property type="entry name" value="Glycosyltr_2/OpgH_subfam"/>
</dbReference>
<dbReference type="PANTHER" id="PTHR43867">
    <property type="entry name" value="CELLULOSE SYNTHASE CATALYTIC SUBUNIT A [UDP-FORMING]"/>
    <property type="match status" value="1"/>
</dbReference>